<evidence type="ECO:0000256" key="3">
    <source>
        <dbReference type="ARBA" id="ARBA00022989"/>
    </source>
</evidence>
<evidence type="ECO:0000313" key="8">
    <source>
        <dbReference type="Proteomes" id="UP001521184"/>
    </source>
</evidence>
<dbReference type="EMBL" id="JAKEKT020000052">
    <property type="protein sequence ID" value="KAL1640285.1"/>
    <property type="molecule type" value="Genomic_DNA"/>
</dbReference>
<sequence length="389" mass="44448">MPSLLGRSDEILGQAISFCSAEDLAVEDGRYSELDIDSRFVSLARHHEKKDSNGLFGCRTVQKVANDTLRHDSWCCFKIKQVQRGEPVGKTAPGLVYEWEQPSVNISWNARDHVTLMLCMDTPDELKKAIQHAWNSGVIDASDPYKWHCFIVDKITDLYNRSVWALRDFVRLDVEKRRSPETIDFERLHEIARHIIHSNETLEVALSTLEGMQEAQQVFSEQSSSSSGSAVDFSARHTQLEISSLRRTVKASYLRSKSLSDRIHNEINLAYNLVNQRDSFLMKTIAVMTLIYLPGSYIATIFGMNFFNFSSSGGLEVSGMFWLYWVLMVALTLVTVGSWMMWQGRNRHTRKQRLPDESQESPSSTGWNCPDWVRVRRRKGPEITADVDA</sequence>
<comment type="caution">
    <text evidence="7">The sequence shown here is derived from an EMBL/GenBank/DDBJ whole genome shotgun (WGS) entry which is preliminary data.</text>
</comment>
<reference evidence="7 8" key="1">
    <citation type="journal article" date="2023" name="Plant Dis.">
        <title>First Report of Diplodia intermedia Causing Canker and Dieback Diseases on Apple Trees in Canada.</title>
        <authorList>
            <person name="Ellouze W."/>
            <person name="Ilyukhin E."/>
            <person name="Sulman M."/>
            <person name="Ali S."/>
        </authorList>
    </citation>
    <scope>NUCLEOTIDE SEQUENCE [LARGE SCALE GENOMIC DNA]</scope>
    <source>
        <strain evidence="7 8">M45-28</strain>
    </source>
</reference>
<evidence type="ECO:0000256" key="6">
    <source>
        <dbReference type="SAM" id="Phobius"/>
    </source>
</evidence>
<name>A0ABR3TM17_9PEZI</name>
<dbReference type="Gene3D" id="1.20.58.340">
    <property type="entry name" value="Magnesium transport protein CorA, transmembrane region"/>
    <property type="match status" value="1"/>
</dbReference>
<proteinExistence type="predicted"/>
<dbReference type="PANTHER" id="PTHR46494:SF1">
    <property type="entry name" value="CORA FAMILY METAL ION TRANSPORTER (EUROFUNG)"/>
    <property type="match status" value="1"/>
</dbReference>
<feature type="transmembrane region" description="Helical" evidence="6">
    <location>
        <begin position="280"/>
        <end position="302"/>
    </location>
</feature>
<evidence type="ECO:0000313" key="7">
    <source>
        <dbReference type="EMBL" id="KAL1640285.1"/>
    </source>
</evidence>
<keyword evidence="4 6" id="KW-0472">Membrane</keyword>
<organism evidence="7 8">
    <name type="scientific">Diplodia intermedia</name>
    <dbReference type="NCBI Taxonomy" id="856260"/>
    <lineage>
        <taxon>Eukaryota</taxon>
        <taxon>Fungi</taxon>
        <taxon>Dikarya</taxon>
        <taxon>Ascomycota</taxon>
        <taxon>Pezizomycotina</taxon>
        <taxon>Dothideomycetes</taxon>
        <taxon>Dothideomycetes incertae sedis</taxon>
        <taxon>Botryosphaeriales</taxon>
        <taxon>Botryosphaeriaceae</taxon>
        <taxon>Diplodia</taxon>
    </lineage>
</organism>
<dbReference type="SUPFAM" id="SSF144083">
    <property type="entry name" value="Magnesium transport protein CorA, transmembrane region"/>
    <property type="match status" value="1"/>
</dbReference>
<dbReference type="InterPro" id="IPR002523">
    <property type="entry name" value="MgTranspt_CorA/ZnTranspt_ZntB"/>
</dbReference>
<protein>
    <submittedName>
        <fullName evidence="7">Uncharacterized protein</fullName>
    </submittedName>
</protein>
<gene>
    <name evidence="7" type="ORF">SLS58_007101</name>
</gene>
<evidence type="ECO:0000256" key="2">
    <source>
        <dbReference type="ARBA" id="ARBA00022692"/>
    </source>
</evidence>
<keyword evidence="3 6" id="KW-1133">Transmembrane helix</keyword>
<dbReference type="Proteomes" id="UP001521184">
    <property type="component" value="Unassembled WGS sequence"/>
</dbReference>
<dbReference type="InterPro" id="IPR045863">
    <property type="entry name" value="CorA_TM1_TM2"/>
</dbReference>
<evidence type="ECO:0000256" key="1">
    <source>
        <dbReference type="ARBA" id="ARBA00004651"/>
    </source>
</evidence>
<keyword evidence="2 6" id="KW-0812">Transmembrane</keyword>
<evidence type="ECO:0000256" key="5">
    <source>
        <dbReference type="SAM" id="MobiDB-lite"/>
    </source>
</evidence>
<evidence type="ECO:0000256" key="4">
    <source>
        <dbReference type="ARBA" id="ARBA00023136"/>
    </source>
</evidence>
<dbReference type="Pfam" id="PF01544">
    <property type="entry name" value="CorA"/>
    <property type="match status" value="1"/>
</dbReference>
<keyword evidence="8" id="KW-1185">Reference proteome</keyword>
<comment type="subcellular location">
    <subcellularLocation>
        <location evidence="1">Cell membrane</location>
        <topology evidence="1">Multi-pass membrane protein</topology>
    </subcellularLocation>
</comment>
<accession>A0ABR3TM17</accession>
<feature type="region of interest" description="Disordered" evidence="5">
    <location>
        <begin position="350"/>
        <end position="370"/>
    </location>
</feature>
<dbReference type="PANTHER" id="PTHR46494">
    <property type="entry name" value="CORA FAMILY METAL ION TRANSPORTER (EUROFUNG)"/>
    <property type="match status" value="1"/>
</dbReference>
<feature type="transmembrane region" description="Helical" evidence="6">
    <location>
        <begin position="322"/>
        <end position="342"/>
    </location>
</feature>